<reference evidence="1" key="1">
    <citation type="journal article" date="2014" name="Front. Microbiol.">
        <title>High frequency of phylogenetically diverse reductive dehalogenase-homologous genes in deep subseafloor sedimentary metagenomes.</title>
        <authorList>
            <person name="Kawai M."/>
            <person name="Futagami T."/>
            <person name="Toyoda A."/>
            <person name="Takaki Y."/>
            <person name="Nishi S."/>
            <person name="Hori S."/>
            <person name="Arai W."/>
            <person name="Tsubouchi T."/>
            <person name="Morono Y."/>
            <person name="Uchiyama I."/>
            <person name="Ito T."/>
            <person name="Fujiyama A."/>
            <person name="Inagaki F."/>
            <person name="Takami H."/>
        </authorList>
    </citation>
    <scope>NUCLEOTIDE SEQUENCE</scope>
    <source>
        <strain evidence="1">Expedition CK06-06</strain>
    </source>
</reference>
<feature type="non-terminal residue" evidence="1">
    <location>
        <position position="45"/>
    </location>
</feature>
<dbReference type="AlphaFoldDB" id="X1CAR3"/>
<protein>
    <submittedName>
        <fullName evidence="1">Uncharacterized protein</fullName>
    </submittedName>
</protein>
<accession>X1CAR3</accession>
<organism evidence="1">
    <name type="scientific">marine sediment metagenome</name>
    <dbReference type="NCBI Taxonomy" id="412755"/>
    <lineage>
        <taxon>unclassified sequences</taxon>
        <taxon>metagenomes</taxon>
        <taxon>ecological metagenomes</taxon>
    </lineage>
</organism>
<dbReference type="EMBL" id="BART01024514">
    <property type="protein sequence ID" value="GAH04562.1"/>
    <property type="molecule type" value="Genomic_DNA"/>
</dbReference>
<evidence type="ECO:0000313" key="1">
    <source>
        <dbReference type="EMBL" id="GAH04562.1"/>
    </source>
</evidence>
<sequence length="45" mass="5203">MPDRLNLQKIFSAPDVKHGLSLFNSDEINAIKKLIIEQEGKYFIK</sequence>
<name>X1CAR3_9ZZZZ</name>
<comment type="caution">
    <text evidence="1">The sequence shown here is derived from an EMBL/GenBank/DDBJ whole genome shotgun (WGS) entry which is preliminary data.</text>
</comment>
<proteinExistence type="predicted"/>
<gene>
    <name evidence="1" type="ORF">S01H4_44247</name>
</gene>